<dbReference type="SUPFAM" id="SSF48452">
    <property type="entry name" value="TPR-like"/>
    <property type="match status" value="1"/>
</dbReference>
<evidence type="ECO:0000313" key="3">
    <source>
        <dbReference type="Proteomes" id="UP000319732"/>
    </source>
</evidence>
<dbReference type="InterPro" id="IPR011990">
    <property type="entry name" value="TPR-like_helical_dom_sf"/>
</dbReference>
<evidence type="ECO:0008006" key="4">
    <source>
        <dbReference type="Google" id="ProtNLM"/>
    </source>
</evidence>
<accession>A0A545SRT4</accession>
<proteinExistence type="predicted"/>
<dbReference type="AlphaFoldDB" id="A0A545SRT4"/>
<keyword evidence="1" id="KW-0732">Signal</keyword>
<organism evidence="2 3">
    <name type="scientific">Exilibacterium tricleocarpae</name>
    <dbReference type="NCBI Taxonomy" id="2591008"/>
    <lineage>
        <taxon>Bacteria</taxon>
        <taxon>Pseudomonadati</taxon>
        <taxon>Pseudomonadota</taxon>
        <taxon>Gammaproteobacteria</taxon>
        <taxon>Cellvibrionales</taxon>
        <taxon>Cellvibrionaceae</taxon>
        <taxon>Exilibacterium</taxon>
    </lineage>
</organism>
<evidence type="ECO:0000256" key="1">
    <source>
        <dbReference type="SAM" id="SignalP"/>
    </source>
</evidence>
<dbReference type="RefSeq" id="WP_142929739.1">
    <property type="nucleotide sequence ID" value="NZ_ML660110.1"/>
</dbReference>
<keyword evidence="3" id="KW-1185">Reference proteome</keyword>
<gene>
    <name evidence="2" type="ORF">FKG94_25270</name>
</gene>
<sequence>MKLISLIVIMMAALPAYAANRQCPQVDCDCDGVVGAEWQKECRNHEKALIKACVANKGKPTSYCRVQGLDAFPVALSVKPKRHPTVDEAGIEALQEQIKSFVWSVGQDSHAAEVLEKRGDYAQALSQYKSEEKTLGKIHQLHHQIAQSWIALQNPEEALDYWEDVANSGRKNEKGGLADIKALWSIWQSNRVAKDQKRTVQLLAMRRMRNLGNQMERLADAHSRSQQMEKAAEYWQLAADMAEQLAVWKQQVKDKPAFVRYYRNQAAARWNKAALFWRQTEAAEEQADFARNEAERILNGTEQKSIADL</sequence>
<name>A0A545SRT4_9GAMM</name>
<dbReference type="EMBL" id="VHSG01000034">
    <property type="protein sequence ID" value="TQV67683.1"/>
    <property type="molecule type" value="Genomic_DNA"/>
</dbReference>
<feature type="chain" id="PRO_5021975494" description="Tetratricopeptide repeat protein" evidence="1">
    <location>
        <begin position="19"/>
        <end position="309"/>
    </location>
</feature>
<dbReference type="Gene3D" id="1.25.40.10">
    <property type="entry name" value="Tetratricopeptide repeat domain"/>
    <property type="match status" value="1"/>
</dbReference>
<protein>
    <recommendedName>
        <fullName evidence="4">Tetratricopeptide repeat protein</fullName>
    </recommendedName>
</protein>
<reference evidence="2 3" key="1">
    <citation type="submission" date="2019-06" db="EMBL/GenBank/DDBJ databases">
        <title>Whole genome sequence for Cellvibrionaceae sp. R142.</title>
        <authorList>
            <person name="Wang G."/>
        </authorList>
    </citation>
    <scope>NUCLEOTIDE SEQUENCE [LARGE SCALE GENOMIC DNA]</scope>
    <source>
        <strain evidence="2 3">R142</strain>
    </source>
</reference>
<dbReference type="OrthoDB" id="5706466at2"/>
<evidence type="ECO:0000313" key="2">
    <source>
        <dbReference type="EMBL" id="TQV67683.1"/>
    </source>
</evidence>
<feature type="signal peptide" evidence="1">
    <location>
        <begin position="1"/>
        <end position="18"/>
    </location>
</feature>
<comment type="caution">
    <text evidence="2">The sequence shown here is derived from an EMBL/GenBank/DDBJ whole genome shotgun (WGS) entry which is preliminary data.</text>
</comment>
<dbReference type="Proteomes" id="UP000319732">
    <property type="component" value="Unassembled WGS sequence"/>
</dbReference>